<proteinExistence type="predicted"/>
<feature type="region of interest" description="Disordered" evidence="1">
    <location>
        <begin position="1"/>
        <end position="27"/>
    </location>
</feature>
<reference evidence="2" key="1">
    <citation type="submission" date="2014-09" db="EMBL/GenBank/DDBJ databases">
        <authorList>
            <person name="Magalhaes I.L.F."/>
            <person name="Oliveira U."/>
            <person name="Santos F.R."/>
            <person name="Vidigal T.H.D.A."/>
            <person name="Brescovit A.D."/>
            <person name="Santos A.J."/>
        </authorList>
    </citation>
    <scope>NUCLEOTIDE SEQUENCE</scope>
    <source>
        <tissue evidence="2">Shoot tissue taken approximately 20 cm above the soil surface</tissue>
    </source>
</reference>
<organism evidence="2">
    <name type="scientific">Arundo donax</name>
    <name type="common">Giant reed</name>
    <name type="synonym">Donax arundinaceus</name>
    <dbReference type="NCBI Taxonomy" id="35708"/>
    <lineage>
        <taxon>Eukaryota</taxon>
        <taxon>Viridiplantae</taxon>
        <taxon>Streptophyta</taxon>
        <taxon>Embryophyta</taxon>
        <taxon>Tracheophyta</taxon>
        <taxon>Spermatophyta</taxon>
        <taxon>Magnoliopsida</taxon>
        <taxon>Liliopsida</taxon>
        <taxon>Poales</taxon>
        <taxon>Poaceae</taxon>
        <taxon>PACMAD clade</taxon>
        <taxon>Arundinoideae</taxon>
        <taxon>Arundineae</taxon>
        <taxon>Arundo</taxon>
    </lineage>
</organism>
<dbReference type="EMBL" id="GBRH01276956">
    <property type="protein sequence ID" value="JAD20939.1"/>
    <property type="molecule type" value="Transcribed_RNA"/>
</dbReference>
<sequence length="125" mass="13771">MLAKPGPWHRSGGRESAHCRSRGRASPPHVSWLAFAGARAERRSDGDREEEHAEAYVVPGRLSGGAWLWPSSRGWPRLRLGEERGCAAPRIPPQPCVVAEECSKGHMVAICGTCAWSVRGCRRCW</sequence>
<protein>
    <submittedName>
        <fullName evidence="2">Uncharacterized protein</fullName>
    </submittedName>
</protein>
<name>A0A0A8Y4Q2_ARUDO</name>
<accession>A0A0A8Y4Q2</accession>
<reference evidence="2" key="2">
    <citation type="journal article" date="2015" name="Data Brief">
        <title>Shoot transcriptome of the giant reed, Arundo donax.</title>
        <authorList>
            <person name="Barrero R.A."/>
            <person name="Guerrero F.D."/>
            <person name="Moolhuijzen P."/>
            <person name="Goolsby J.A."/>
            <person name="Tidwell J."/>
            <person name="Bellgard S.E."/>
            <person name="Bellgard M.I."/>
        </authorList>
    </citation>
    <scope>NUCLEOTIDE SEQUENCE</scope>
    <source>
        <tissue evidence="2">Shoot tissue taken approximately 20 cm above the soil surface</tissue>
    </source>
</reference>
<evidence type="ECO:0000256" key="1">
    <source>
        <dbReference type="SAM" id="MobiDB-lite"/>
    </source>
</evidence>
<dbReference type="AlphaFoldDB" id="A0A0A8Y4Q2"/>
<evidence type="ECO:0000313" key="2">
    <source>
        <dbReference type="EMBL" id="JAD20939.1"/>
    </source>
</evidence>